<evidence type="ECO:0000256" key="2">
    <source>
        <dbReference type="ARBA" id="ARBA00022723"/>
    </source>
</evidence>
<sequence>MTATLLFRNGTVVLGNGRTSDHLHVAGDRVVARLDGAADRVIDLAGGWLLPGFVDTQVNGGGGVLFNDDPSVATIARIGAAHARFGTTAFLPTLISDTLDRVDMAMRATEQAIAAGVPGVVGIHIEGPFLNPARKGTHDETRFVRLNADAIRLLGSLKHGRTMVTLAPEMCSPADIRALVAAGVIVSAGHTDADYETMRAGFAAGITGVTHLYNAMSPLHHREPGVVGATLENQEVFAGLIVDGRHVAPAALRVALAARPHDRFMLVTDAMSTVGTDADHFVLQGKTIRIVGGVCVEEDGTLAGSALDMATAVRNAVTMTGVSVVEAAAMAATAPAAFLSLDDRGPLQPGARADLAWLDAALAPRGTWIGGVPLAAA</sequence>
<dbReference type="PIRSF" id="PIRSF038994">
    <property type="entry name" value="NagA"/>
    <property type="match status" value="1"/>
</dbReference>
<feature type="binding site" evidence="7">
    <location>
        <position position="137"/>
    </location>
    <ligand>
        <name>substrate</name>
    </ligand>
</feature>
<comment type="caution">
    <text evidence="10">The sequence shown here is derived from an EMBL/GenBank/DDBJ whole genome shotgun (WGS) entry which is preliminary data.</text>
</comment>
<dbReference type="InterPro" id="IPR006680">
    <property type="entry name" value="Amidohydro-rel"/>
</dbReference>
<evidence type="ECO:0000256" key="3">
    <source>
        <dbReference type="ARBA" id="ARBA00022801"/>
    </source>
</evidence>
<dbReference type="EC" id="3.5.1.25" evidence="10"/>
<dbReference type="GO" id="GO:0006046">
    <property type="term" value="P:N-acetylglucosamine catabolic process"/>
    <property type="evidence" value="ECO:0007669"/>
    <property type="project" value="TreeGrafter"/>
</dbReference>
<evidence type="ECO:0000256" key="7">
    <source>
        <dbReference type="PIRSR" id="PIRSR038994-2"/>
    </source>
</evidence>
<feature type="domain" description="Amidohydrolase-related" evidence="9">
    <location>
        <begin position="49"/>
        <end position="360"/>
    </location>
</feature>
<name>A0A245ZNG4_9SPHN</name>
<dbReference type="InterPro" id="IPR011059">
    <property type="entry name" value="Metal-dep_hydrolase_composite"/>
</dbReference>
<dbReference type="SUPFAM" id="SSF51556">
    <property type="entry name" value="Metallo-dependent hydrolases"/>
    <property type="match status" value="1"/>
</dbReference>
<evidence type="ECO:0000256" key="6">
    <source>
        <dbReference type="PIRSR" id="PIRSR038994-1"/>
    </source>
</evidence>
<dbReference type="InterPro" id="IPR032466">
    <property type="entry name" value="Metal_Hydrolase"/>
</dbReference>
<keyword evidence="3 5" id="KW-0378">Hydrolase</keyword>
<accession>A0A245ZNG4</accession>
<protein>
    <submittedName>
        <fullName evidence="10">N-acetylglucosamine-6-phosphate deacetylase</fullName>
        <ecNumber evidence="10">3.5.1.25</ecNumber>
    </submittedName>
</protein>
<feature type="binding site" evidence="8">
    <location>
        <position position="211"/>
    </location>
    <ligand>
        <name>Zn(2+)</name>
        <dbReference type="ChEBI" id="CHEBI:29105"/>
    </ligand>
</feature>
<dbReference type="Proteomes" id="UP000197290">
    <property type="component" value="Unassembled WGS sequence"/>
</dbReference>
<dbReference type="EMBL" id="NBBI01000002">
    <property type="protein sequence ID" value="OWK31280.1"/>
    <property type="molecule type" value="Genomic_DNA"/>
</dbReference>
<evidence type="ECO:0000259" key="9">
    <source>
        <dbReference type="Pfam" id="PF01979"/>
    </source>
</evidence>
<keyword evidence="4 5" id="KW-0119">Carbohydrate metabolism</keyword>
<dbReference type="RefSeq" id="WP_088366640.1">
    <property type="nucleotide sequence ID" value="NZ_NBBI01000002.1"/>
</dbReference>
<keyword evidence="2 8" id="KW-0479">Metal-binding</keyword>
<organism evidence="10 11">
    <name type="scientific">Sphingomonas dokdonensis</name>
    <dbReference type="NCBI Taxonomy" id="344880"/>
    <lineage>
        <taxon>Bacteria</taxon>
        <taxon>Pseudomonadati</taxon>
        <taxon>Pseudomonadota</taxon>
        <taxon>Alphaproteobacteria</taxon>
        <taxon>Sphingomonadales</taxon>
        <taxon>Sphingomonadaceae</taxon>
        <taxon>Sphingomonas</taxon>
    </lineage>
</organism>
<evidence type="ECO:0000256" key="4">
    <source>
        <dbReference type="ARBA" id="ARBA00023277"/>
    </source>
</evidence>
<feature type="binding site" evidence="7">
    <location>
        <position position="246"/>
    </location>
    <ligand>
        <name>substrate</name>
    </ligand>
</feature>
<feature type="binding site" evidence="8">
    <location>
        <position position="126"/>
    </location>
    <ligand>
        <name>Zn(2+)</name>
        <dbReference type="ChEBI" id="CHEBI:29105"/>
    </ligand>
</feature>
<comment type="similarity">
    <text evidence="1 5">Belongs to the metallo-dependent hydrolases superfamily. NagA family.</text>
</comment>
<reference evidence="10 11" key="1">
    <citation type="submission" date="2017-03" db="EMBL/GenBank/DDBJ databases">
        <title>Genome sequence of Sphingomonas dokdonensis DSM 21029.</title>
        <authorList>
            <person name="Poehlein A."/>
            <person name="Wuebbeler J.H."/>
            <person name="Steinbuechel A."/>
            <person name="Daniel R."/>
        </authorList>
    </citation>
    <scope>NUCLEOTIDE SEQUENCE [LARGE SCALE GENOMIC DNA]</scope>
    <source>
        <strain evidence="10 11">DSM 21029</strain>
    </source>
</reference>
<proteinExistence type="inferred from homology"/>
<feature type="binding site" evidence="7">
    <location>
        <position position="222"/>
    </location>
    <ligand>
        <name>substrate</name>
    </ligand>
</feature>
<evidence type="ECO:0000313" key="11">
    <source>
        <dbReference type="Proteomes" id="UP000197290"/>
    </source>
</evidence>
<evidence type="ECO:0000313" key="10">
    <source>
        <dbReference type="EMBL" id="OWK31280.1"/>
    </source>
</evidence>
<feature type="binding site" evidence="7">
    <location>
        <begin position="302"/>
        <end position="304"/>
    </location>
    <ligand>
        <name>substrate</name>
    </ligand>
</feature>
<dbReference type="NCBIfam" id="TIGR00221">
    <property type="entry name" value="nagA"/>
    <property type="match status" value="1"/>
</dbReference>
<dbReference type="InterPro" id="IPR003764">
    <property type="entry name" value="GlcNAc_6-P_deAcase"/>
</dbReference>
<feature type="binding site" evidence="7">
    <location>
        <begin position="214"/>
        <end position="215"/>
    </location>
    <ligand>
        <name>substrate</name>
    </ligand>
</feature>
<dbReference type="PANTHER" id="PTHR11113:SF14">
    <property type="entry name" value="N-ACETYLGLUCOSAMINE-6-PHOSPHATE DEACETYLASE"/>
    <property type="match status" value="1"/>
</dbReference>
<dbReference type="GO" id="GO:0046872">
    <property type="term" value="F:metal ion binding"/>
    <property type="evidence" value="ECO:0007669"/>
    <property type="project" value="UniProtKB-KW"/>
</dbReference>
<evidence type="ECO:0000256" key="8">
    <source>
        <dbReference type="PIRSR" id="PIRSR038994-3"/>
    </source>
</evidence>
<dbReference type="Pfam" id="PF01979">
    <property type="entry name" value="Amidohydro_1"/>
    <property type="match status" value="1"/>
</dbReference>
<dbReference type="Gene3D" id="2.30.40.10">
    <property type="entry name" value="Urease, subunit C, domain 1"/>
    <property type="match status" value="1"/>
</dbReference>
<feature type="binding site" evidence="8">
    <location>
        <position position="190"/>
    </location>
    <ligand>
        <name>Zn(2+)</name>
        <dbReference type="ChEBI" id="CHEBI:29105"/>
    </ligand>
</feature>
<dbReference type="GO" id="GO:0008448">
    <property type="term" value="F:N-acetylglucosamine-6-phosphate deacetylase activity"/>
    <property type="evidence" value="ECO:0007669"/>
    <property type="project" value="UniProtKB-EC"/>
</dbReference>
<dbReference type="FunFam" id="3.20.20.140:FF:000004">
    <property type="entry name" value="N-acetylglucosamine-6-phosphate deacetylase"/>
    <property type="match status" value="1"/>
</dbReference>
<feature type="active site" description="Proton donor/acceptor" evidence="6">
    <location>
        <position position="269"/>
    </location>
</feature>
<comment type="cofactor">
    <cofactor evidence="8">
        <name>a divalent metal cation</name>
        <dbReference type="ChEBI" id="CHEBI:60240"/>
    </cofactor>
    <text evidence="8">Binds 1 divalent metal cation per subunit.</text>
</comment>
<gene>
    <name evidence="10" type="primary">nagA_1</name>
    <name evidence="10" type="ORF">SPDO_12870</name>
</gene>
<keyword evidence="11" id="KW-1185">Reference proteome</keyword>
<dbReference type="Gene3D" id="3.20.20.140">
    <property type="entry name" value="Metal-dependent hydrolases"/>
    <property type="match status" value="1"/>
</dbReference>
<evidence type="ECO:0000256" key="5">
    <source>
        <dbReference type="PIRNR" id="PIRNR038994"/>
    </source>
</evidence>
<dbReference type="PANTHER" id="PTHR11113">
    <property type="entry name" value="N-ACETYLGLUCOSAMINE-6-PHOSPHATE DEACETYLASE"/>
    <property type="match status" value="1"/>
</dbReference>
<dbReference type="SUPFAM" id="SSF51338">
    <property type="entry name" value="Composite domain of metallo-dependent hydrolases"/>
    <property type="match status" value="1"/>
</dbReference>
<dbReference type="CDD" id="cd00854">
    <property type="entry name" value="NagA"/>
    <property type="match status" value="1"/>
</dbReference>
<dbReference type="AlphaFoldDB" id="A0A245ZNG4"/>
<evidence type="ECO:0000256" key="1">
    <source>
        <dbReference type="ARBA" id="ARBA00010716"/>
    </source>
</evidence>
<dbReference type="OrthoDB" id="9776488at2"/>